<evidence type="ECO:0000256" key="1">
    <source>
        <dbReference type="SAM" id="MobiDB-lite"/>
    </source>
</evidence>
<feature type="compositionally biased region" description="Polar residues" evidence="1">
    <location>
        <begin position="49"/>
        <end position="67"/>
    </location>
</feature>
<gene>
    <name evidence="2" type="ORF">V6N12_028204</name>
</gene>
<protein>
    <submittedName>
        <fullName evidence="2">Uncharacterized protein</fullName>
    </submittedName>
</protein>
<organism evidence="2 3">
    <name type="scientific">Hibiscus sabdariffa</name>
    <name type="common">roselle</name>
    <dbReference type="NCBI Taxonomy" id="183260"/>
    <lineage>
        <taxon>Eukaryota</taxon>
        <taxon>Viridiplantae</taxon>
        <taxon>Streptophyta</taxon>
        <taxon>Embryophyta</taxon>
        <taxon>Tracheophyta</taxon>
        <taxon>Spermatophyta</taxon>
        <taxon>Magnoliopsida</taxon>
        <taxon>eudicotyledons</taxon>
        <taxon>Gunneridae</taxon>
        <taxon>Pentapetalae</taxon>
        <taxon>rosids</taxon>
        <taxon>malvids</taxon>
        <taxon>Malvales</taxon>
        <taxon>Malvaceae</taxon>
        <taxon>Malvoideae</taxon>
        <taxon>Hibiscus</taxon>
    </lineage>
</organism>
<reference evidence="2 3" key="1">
    <citation type="journal article" date="2024" name="G3 (Bethesda)">
        <title>Genome assembly of Hibiscus sabdariffa L. provides insights into metabolisms of medicinal natural products.</title>
        <authorList>
            <person name="Kim T."/>
        </authorList>
    </citation>
    <scope>NUCLEOTIDE SEQUENCE [LARGE SCALE GENOMIC DNA]</scope>
    <source>
        <strain evidence="2">TK-2024</strain>
        <tissue evidence="2">Old leaves</tissue>
    </source>
</reference>
<evidence type="ECO:0000313" key="2">
    <source>
        <dbReference type="EMBL" id="KAK8572142.1"/>
    </source>
</evidence>
<sequence>MNSKLLQGVSGYRTITESIRAEHIGQRPSVKPAFNSRDPIGQRPKMSLEMSSQTRAYRGLSQNDSDA</sequence>
<dbReference type="Proteomes" id="UP001472677">
    <property type="component" value="Unassembled WGS sequence"/>
</dbReference>
<feature type="region of interest" description="Disordered" evidence="1">
    <location>
        <begin position="29"/>
        <end position="67"/>
    </location>
</feature>
<accession>A0ABR2F583</accession>
<keyword evidence="3" id="KW-1185">Reference proteome</keyword>
<dbReference type="EMBL" id="JBBPBM010000008">
    <property type="protein sequence ID" value="KAK8572142.1"/>
    <property type="molecule type" value="Genomic_DNA"/>
</dbReference>
<proteinExistence type="predicted"/>
<name>A0ABR2F583_9ROSI</name>
<comment type="caution">
    <text evidence="2">The sequence shown here is derived from an EMBL/GenBank/DDBJ whole genome shotgun (WGS) entry which is preliminary data.</text>
</comment>
<evidence type="ECO:0000313" key="3">
    <source>
        <dbReference type="Proteomes" id="UP001472677"/>
    </source>
</evidence>